<name>A0A8H7T2I1_9HELO</name>
<proteinExistence type="predicted"/>
<evidence type="ECO:0000313" key="2">
    <source>
        <dbReference type="Proteomes" id="UP000664132"/>
    </source>
</evidence>
<sequence length="79" mass="8752">MRKAAGNLLAIPASQEPTTSALNGGTFPPRKAIRKSPVAAYRCRLRRYQTMTRIVKRMMGRSAFLSTPDIRALPEVPPL</sequence>
<dbReference type="EMBL" id="JAFJYH010000523">
    <property type="protein sequence ID" value="KAG4411093.1"/>
    <property type="molecule type" value="Genomic_DNA"/>
</dbReference>
<evidence type="ECO:0000313" key="1">
    <source>
        <dbReference type="EMBL" id="KAG4411093.1"/>
    </source>
</evidence>
<dbReference type="Proteomes" id="UP000664132">
    <property type="component" value="Unassembled WGS sequence"/>
</dbReference>
<organism evidence="1 2">
    <name type="scientific">Cadophora malorum</name>
    <dbReference type="NCBI Taxonomy" id="108018"/>
    <lineage>
        <taxon>Eukaryota</taxon>
        <taxon>Fungi</taxon>
        <taxon>Dikarya</taxon>
        <taxon>Ascomycota</taxon>
        <taxon>Pezizomycotina</taxon>
        <taxon>Leotiomycetes</taxon>
        <taxon>Helotiales</taxon>
        <taxon>Ploettnerulaceae</taxon>
        <taxon>Cadophora</taxon>
    </lineage>
</organism>
<comment type="caution">
    <text evidence="1">The sequence shown here is derived from an EMBL/GenBank/DDBJ whole genome shotgun (WGS) entry which is preliminary data.</text>
</comment>
<dbReference type="OrthoDB" id="10583862at2759"/>
<accession>A0A8H7T2I1</accession>
<dbReference type="AlphaFoldDB" id="A0A8H7T2I1"/>
<keyword evidence="2" id="KW-1185">Reference proteome</keyword>
<gene>
    <name evidence="1" type="ORF">IFR04_015772</name>
</gene>
<protein>
    <submittedName>
        <fullName evidence="1">Uncharacterized protein</fullName>
    </submittedName>
</protein>
<reference evidence="1" key="1">
    <citation type="submission" date="2021-02" db="EMBL/GenBank/DDBJ databases">
        <title>Genome sequence Cadophora malorum strain M34.</title>
        <authorList>
            <person name="Stefanovic E."/>
            <person name="Vu D."/>
            <person name="Scully C."/>
            <person name="Dijksterhuis J."/>
            <person name="Roader J."/>
            <person name="Houbraken J."/>
        </authorList>
    </citation>
    <scope>NUCLEOTIDE SEQUENCE</scope>
    <source>
        <strain evidence="1">M34</strain>
    </source>
</reference>